<organism evidence="1 2">
    <name type="scientific">Inhella crocodyli</name>
    <dbReference type="NCBI Taxonomy" id="2499851"/>
    <lineage>
        <taxon>Bacteria</taxon>
        <taxon>Pseudomonadati</taxon>
        <taxon>Pseudomonadota</taxon>
        <taxon>Betaproteobacteria</taxon>
        <taxon>Burkholderiales</taxon>
        <taxon>Sphaerotilaceae</taxon>
        <taxon>Inhella</taxon>
    </lineage>
</organism>
<sequence length="229" mass="24992">MFGQDFGRLNFRQFETGEEMKYLSIARRSVSAVALFAVATLIPLTSSAQSKVEELFIEGTKTDTTLTIDVQMGPSCRQTLKVQEGAMNILQREDEAPIRFIVQRATPGSSDFQLLPIELTERMYKGRKVPMLKVLPAATWGATTTASLQSKGVSAMNITAVQPRVKRATSSLTPVAASTTVCPEEPCLTPPKPMRCCYYVSCEGKRFKFCSSSDDDNTCGGDGCGECCL</sequence>
<name>A0A3S2V440_9BURK</name>
<evidence type="ECO:0000313" key="1">
    <source>
        <dbReference type="EMBL" id="RVT87787.1"/>
    </source>
</evidence>
<dbReference type="Proteomes" id="UP000288587">
    <property type="component" value="Unassembled WGS sequence"/>
</dbReference>
<proteinExistence type="predicted"/>
<dbReference type="EMBL" id="SACM01000001">
    <property type="protein sequence ID" value="RVT87787.1"/>
    <property type="molecule type" value="Genomic_DNA"/>
</dbReference>
<evidence type="ECO:0000313" key="2">
    <source>
        <dbReference type="Proteomes" id="UP000288587"/>
    </source>
</evidence>
<accession>A0A3S2V440</accession>
<reference evidence="1 2" key="1">
    <citation type="submission" date="2019-01" db="EMBL/GenBank/DDBJ databases">
        <authorList>
            <person name="Chen W.-M."/>
        </authorList>
    </citation>
    <scope>NUCLEOTIDE SEQUENCE [LARGE SCALE GENOMIC DNA]</scope>
    <source>
        <strain evidence="1 2">CCP-18</strain>
    </source>
</reference>
<protein>
    <submittedName>
        <fullName evidence="1">Uncharacterized protein</fullName>
    </submittedName>
</protein>
<dbReference type="AlphaFoldDB" id="A0A3S2V440"/>
<gene>
    <name evidence="1" type="ORF">EOD73_01830</name>
</gene>
<comment type="caution">
    <text evidence="1">The sequence shown here is derived from an EMBL/GenBank/DDBJ whole genome shotgun (WGS) entry which is preliminary data.</text>
</comment>
<dbReference type="RefSeq" id="WP_127680313.1">
    <property type="nucleotide sequence ID" value="NZ_SACM01000001.1"/>
</dbReference>
<keyword evidence="2" id="KW-1185">Reference proteome</keyword>